<comment type="caution">
    <text evidence="2">The sequence shown here is derived from an EMBL/GenBank/DDBJ whole genome shotgun (WGS) entry which is preliminary data.</text>
</comment>
<evidence type="ECO:0000259" key="1">
    <source>
        <dbReference type="Pfam" id="PF06970"/>
    </source>
</evidence>
<dbReference type="Proteomes" id="UP001144471">
    <property type="component" value="Unassembled WGS sequence"/>
</dbReference>
<keyword evidence="3" id="KW-1185">Reference proteome</keyword>
<reference evidence="2" key="1">
    <citation type="submission" date="2022-12" db="EMBL/GenBank/DDBJ databases">
        <title>Reference genome sequencing for broad-spectrum identification of bacterial and archaeal isolates by mass spectrometry.</title>
        <authorList>
            <person name="Sekiguchi Y."/>
            <person name="Tourlousse D.M."/>
        </authorList>
    </citation>
    <scope>NUCLEOTIDE SEQUENCE</scope>
    <source>
        <strain evidence="2">10succ1</strain>
    </source>
</reference>
<evidence type="ECO:0000313" key="2">
    <source>
        <dbReference type="EMBL" id="GLI54521.1"/>
    </source>
</evidence>
<feature type="domain" description="Replication initiator A N-terminal" evidence="1">
    <location>
        <begin position="51"/>
        <end position="108"/>
    </location>
</feature>
<evidence type="ECO:0000313" key="3">
    <source>
        <dbReference type="Proteomes" id="UP001144471"/>
    </source>
</evidence>
<dbReference type="InterPro" id="IPR010724">
    <property type="entry name" value="RepA_N"/>
</dbReference>
<organism evidence="2 3">
    <name type="scientific">Propionigenium maris DSM 9537</name>
    <dbReference type="NCBI Taxonomy" id="1123000"/>
    <lineage>
        <taxon>Bacteria</taxon>
        <taxon>Fusobacteriati</taxon>
        <taxon>Fusobacteriota</taxon>
        <taxon>Fusobacteriia</taxon>
        <taxon>Fusobacteriales</taxon>
        <taxon>Fusobacteriaceae</taxon>
        <taxon>Propionigenium</taxon>
    </lineage>
</organism>
<proteinExistence type="predicted"/>
<protein>
    <recommendedName>
        <fullName evidence="1">Replication initiator A N-terminal domain-containing protein</fullName>
    </recommendedName>
</protein>
<dbReference type="EMBL" id="BSDY01000001">
    <property type="protein sequence ID" value="GLI54521.1"/>
    <property type="molecule type" value="Genomic_DNA"/>
</dbReference>
<accession>A0A9W6GIJ9</accession>
<gene>
    <name evidence="2" type="ORF">PM10SUCC1_00360</name>
</gene>
<dbReference type="RefSeq" id="WP_281832186.1">
    <property type="nucleotide sequence ID" value="NZ_BSDY01000001.1"/>
</dbReference>
<dbReference type="Pfam" id="PF06970">
    <property type="entry name" value="RepA_N"/>
    <property type="match status" value="1"/>
</dbReference>
<name>A0A9W6GIJ9_9FUSO</name>
<dbReference type="AlphaFoldDB" id="A0A9W6GIJ9"/>
<sequence length="338" mass="39511">MKYYKVSDLGNGGFYPLQKNLFNNPYYQKKVKKIKTIRKVKKEVTVIEELLSDTSKIIYGILCEKLNHSLENGWFDEDKKIFVKFSVETLAKILNKSKDTIITCKKQLESVGLIEIFKTKYKSDTFYIGKLEEKPTEEIEMELEIRIPQNKEEEEGKILEVENVDQSKLSDLPVENVDFLGVENVDPIKTNNNKTINKTTTRENLESSNYKNYIKEIFKECGFESITKGTVKNILALSPTYDRLREVLEYVKTNEMGEGAIVKALKDEWVTQKPKKRLPKRLSREDKISLVKSKLGMDRVKQIREELVERYKRYQGSPSFDRHISRELDEKLCKLYSS</sequence>